<dbReference type="SUPFAM" id="SSF47954">
    <property type="entry name" value="Cyclin-like"/>
    <property type="match status" value="1"/>
</dbReference>
<organism evidence="1 2">
    <name type="scientific">Lachancea meyersii CBS 8951</name>
    <dbReference type="NCBI Taxonomy" id="1266667"/>
    <lineage>
        <taxon>Eukaryota</taxon>
        <taxon>Fungi</taxon>
        <taxon>Dikarya</taxon>
        <taxon>Ascomycota</taxon>
        <taxon>Saccharomycotina</taxon>
        <taxon>Saccharomycetes</taxon>
        <taxon>Saccharomycetales</taxon>
        <taxon>Saccharomycetaceae</taxon>
        <taxon>Lachancea</taxon>
    </lineage>
</organism>
<dbReference type="Pfam" id="PF08613">
    <property type="entry name" value="Cyclin"/>
    <property type="match status" value="1"/>
</dbReference>
<dbReference type="InterPro" id="IPR013922">
    <property type="entry name" value="Cyclin_PHO80-like"/>
</dbReference>
<evidence type="ECO:0000313" key="2">
    <source>
        <dbReference type="Proteomes" id="UP000191144"/>
    </source>
</evidence>
<dbReference type="GO" id="GO:0000307">
    <property type="term" value="C:cyclin-dependent protein kinase holoenzyme complex"/>
    <property type="evidence" value="ECO:0007669"/>
    <property type="project" value="TreeGrafter"/>
</dbReference>
<name>A0A1G4IUV6_9SACH</name>
<keyword evidence="2" id="KW-1185">Reference proteome</keyword>
<dbReference type="GO" id="GO:0019901">
    <property type="term" value="F:protein kinase binding"/>
    <property type="evidence" value="ECO:0007669"/>
    <property type="project" value="InterPro"/>
</dbReference>
<dbReference type="Proteomes" id="UP000191144">
    <property type="component" value="Chromosome B"/>
</dbReference>
<sequence>MSQLPVHIIEPSLGAVSSKSRQVSISSPTDCADSDADYDLDDETFELPLKTRSTTHQPVNFPDLAPVGSLDKKVRFQSQTASPWDPLTADKINTMGVLDTLQSLDSHYLVGSAPRTPRGGRKPHIEDVIQDAHQLNQYLDQNFDKIQSFQSEFLDQDHESSFPMSNNFASNVATAPTTPSGSVSNFQLSEIDISDAPDDSHSDFDRVSGAILQSDNEQEDRKIKQILSKHQTATYPLSENPSIVSLVRSDQNTRFGALQHDSSCTSLGSLANGIHTIQSSPLIRDKNFERPTELIQRPSEAMTTHLEPDAKPPDMDLDVALALYTKTISQLLVFSKKIENIPDFCPPSFSTFRMKSAPTLGYEQYLQRLYGKFSFSPIVYLTAAHLLQKLLLQRNTANEQLECRFKIELQHVHRLIIASIRLATKLLEDCVHSHTYFSRICGISKKLLTRLEVALLECLNFQGLKITNRTLLDATQVHQELCNAV</sequence>
<dbReference type="GO" id="GO:0016538">
    <property type="term" value="F:cyclin-dependent protein serine/threonine kinase regulator activity"/>
    <property type="evidence" value="ECO:0007669"/>
    <property type="project" value="TreeGrafter"/>
</dbReference>
<accession>A0A1G4IUV6</accession>
<dbReference type="EMBL" id="LT598478">
    <property type="protein sequence ID" value="SCU80824.1"/>
    <property type="molecule type" value="Genomic_DNA"/>
</dbReference>
<dbReference type="AlphaFoldDB" id="A0A1G4IUV6"/>
<dbReference type="PANTHER" id="PTHR15615">
    <property type="match status" value="1"/>
</dbReference>
<gene>
    <name evidence="1" type="ORF">LAME_0B04698G</name>
</gene>
<dbReference type="OrthoDB" id="5304883at2759"/>
<reference evidence="2" key="1">
    <citation type="submission" date="2016-03" db="EMBL/GenBank/DDBJ databases">
        <authorList>
            <person name="Devillers Hugo."/>
        </authorList>
    </citation>
    <scope>NUCLEOTIDE SEQUENCE [LARGE SCALE GENOMIC DNA]</scope>
</reference>
<dbReference type="PANTHER" id="PTHR15615:SF123">
    <property type="entry name" value="PHO85 CYCLIN-10-RELATED"/>
    <property type="match status" value="1"/>
</dbReference>
<dbReference type="GO" id="GO:0005634">
    <property type="term" value="C:nucleus"/>
    <property type="evidence" value="ECO:0007669"/>
    <property type="project" value="TreeGrafter"/>
</dbReference>
<proteinExistence type="predicted"/>
<protein>
    <submittedName>
        <fullName evidence="1">LAME_0B04698g1_1</fullName>
    </submittedName>
</protein>
<dbReference type="InterPro" id="IPR036915">
    <property type="entry name" value="Cyclin-like_sf"/>
</dbReference>
<dbReference type="Gene3D" id="1.10.472.10">
    <property type="entry name" value="Cyclin-like"/>
    <property type="match status" value="1"/>
</dbReference>
<evidence type="ECO:0000313" key="1">
    <source>
        <dbReference type="EMBL" id="SCU80824.1"/>
    </source>
</evidence>